<dbReference type="AlphaFoldDB" id="C7R4Z3"/>
<dbReference type="STRING" id="471856.Jden_1515"/>
<evidence type="ECO:0000256" key="1">
    <source>
        <dbReference type="ARBA" id="ARBA00013258"/>
    </source>
</evidence>
<dbReference type="GO" id="GO:0005829">
    <property type="term" value="C:cytosol"/>
    <property type="evidence" value="ECO:0007669"/>
    <property type="project" value="TreeGrafter"/>
</dbReference>
<sequence>MLAVVCPGQGSQTPAMLEPWLTLPSVREFLGELSEASGVDLIAHGTTSDADTIRDTAVAQPLIVASSLMAWHALTHGKTTATPHVVAGHSVGEFAASALAGVMTNAQATALVTHRARAMAQAASAHATGMTAVVGGQPDDVLASIAAAGLTPANMNSPQQVVAAGSLDGIAALQASPPARARVIALQVAGAFHTEFMAPAQDAFRDVARGWPVADPTLTLLSNRDGRAFTDGAHGYGRGQDMLDSLVHQITSPVRWDLCQHTLADLGVTGVLELAPGGVLTGLAKRTLKGVATCAISSPDDLPTAHDFITEHA</sequence>
<dbReference type="InterPro" id="IPR016035">
    <property type="entry name" value="Acyl_Trfase/lysoPLipase"/>
</dbReference>
<dbReference type="PANTHER" id="PTHR42681:SF1">
    <property type="entry name" value="MALONYL-COA-ACYL CARRIER PROTEIN TRANSACYLASE, MITOCHONDRIAL"/>
    <property type="match status" value="1"/>
</dbReference>
<name>C7R4Z3_JONDD</name>
<evidence type="ECO:0000256" key="2">
    <source>
        <dbReference type="ARBA" id="ARBA00022679"/>
    </source>
</evidence>
<dbReference type="InterPro" id="IPR016036">
    <property type="entry name" value="Malonyl_transacylase_ACP-bd"/>
</dbReference>
<keyword evidence="7" id="KW-1185">Reference proteome</keyword>
<evidence type="ECO:0000256" key="4">
    <source>
        <dbReference type="ARBA" id="ARBA00048462"/>
    </source>
</evidence>
<proteinExistence type="predicted"/>
<dbReference type="RefSeq" id="WP_015771791.1">
    <property type="nucleotide sequence ID" value="NC_013174.1"/>
</dbReference>
<dbReference type="HOGENOM" id="CLU_030558_1_2_11"/>
<dbReference type="eggNOG" id="COG0331">
    <property type="taxonomic scope" value="Bacteria"/>
</dbReference>
<dbReference type="SUPFAM" id="SSF52151">
    <property type="entry name" value="FabD/lysophospholipase-like"/>
    <property type="match status" value="1"/>
</dbReference>
<dbReference type="GO" id="GO:0004314">
    <property type="term" value="F:[acyl-carrier-protein] S-malonyltransferase activity"/>
    <property type="evidence" value="ECO:0007669"/>
    <property type="project" value="UniProtKB-EC"/>
</dbReference>
<keyword evidence="2 6" id="KW-0808">Transferase</keyword>
<keyword evidence="3 6" id="KW-0012">Acyltransferase</keyword>
<dbReference type="InterPro" id="IPR014043">
    <property type="entry name" value="Acyl_transferase_dom"/>
</dbReference>
<dbReference type="PANTHER" id="PTHR42681">
    <property type="entry name" value="MALONYL-COA-ACYL CARRIER PROTEIN TRANSACYLASE, MITOCHONDRIAL"/>
    <property type="match status" value="1"/>
</dbReference>
<dbReference type="InterPro" id="IPR050858">
    <property type="entry name" value="Mal-CoA-ACP_Trans/PKS_FabD"/>
</dbReference>
<dbReference type="OrthoDB" id="3248271at2"/>
<dbReference type="InterPro" id="IPR001227">
    <property type="entry name" value="Ac_transferase_dom_sf"/>
</dbReference>
<reference evidence="6 7" key="1">
    <citation type="journal article" date="2009" name="Stand. Genomic Sci.">
        <title>Complete genome sequence of Jonesia denitrificans type strain (Prevot 55134).</title>
        <authorList>
            <person name="Pukall R."/>
            <person name="Gehrich-Schroter G."/>
            <person name="Lapidus A."/>
            <person name="Nolan M."/>
            <person name="Glavina Del Rio T."/>
            <person name="Lucas S."/>
            <person name="Chen F."/>
            <person name="Tice H."/>
            <person name="Pitluck S."/>
            <person name="Cheng J.F."/>
            <person name="Copeland A."/>
            <person name="Saunders E."/>
            <person name="Brettin T."/>
            <person name="Detter J.C."/>
            <person name="Bruce D."/>
            <person name="Goodwin L."/>
            <person name="Pati A."/>
            <person name="Ivanova N."/>
            <person name="Mavromatis K."/>
            <person name="Ovchinnikova G."/>
            <person name="Chen A."/>
            <person name="Palaniappan K."/>
            <person name="Land M."/>
            <person name="Hauser L."/>
            <person name="Chang Y.J."/>
            <person name="Jeffries C.D."/>
            <person name="Chain P."/>
            <person name="Goker M."/>
            <person name="Bristow J."/>
            <person name="Eisen J.A."/>
            <person name="Markowitz V."/>
            <person name="Hugenholtz P."/>
            <person name="Kyrpides N.C."/>
            <person name="Klenk H.P."/>
            <person name="Han C."/>
        </authorList>
    </citation>
    <scope>NUCLEOTIDE SEQUENCE [LARGE SCALE GENOMIC DNA]</scope>
    <source>
        <strain evidence="7">ATCC 14870 / DSM 20603 / BCRC 15368 / CIP 55.134 / JCM 11481 / NBRC 15587 / NCTC 10816 / Prevot 55134</strain>
    </source>
</reference>
<evidence type="ECO:0000259" key="5">
    <source>
        <dbReference type="SMART" id="SM00827"/>
    </source>
</evidence>
<accession>C7R4Z3</accession>
<dbReference type="Gene3D" id="3.30.70.250">
    <property type="entry name" value="Malonyl-CoA ACP transacylase, ACP-binding"/>
    <property type="match status" value="1"/>
</dbReference>
<gene>
    <name evidence="6" type="ordered locus">Jden_1515</name>
</gene>
<dbReference type="Proteomes" id="UP000000628">
    <property type="component" value="Chromosome"/>
</dbReference>
<evidence type="ECO:0000256" key="3">
    <source>
        <dbReference type="ARBA" id="ARBA00023315"/>
    </source>
</evidence>
<evidence type="ECO:0000313" key="6">
    <source>
        <dbReference type="EMBL" id="ACV09163.1"/>
    </source>
</evidence>
<dbReference type="EMBL" id="CP001706">
    <property type="protein sequence ID" value="ACV09163.1"/>
    <property type="molecule type" value="Genomic_DNA"/>
</dbReference>
<dbReference type="SUPFAM" id="SSF55048">
    <property type="entry name" value="Probable ACP-binding domain of malonyl-CoA ACP transacylase"/>
    <property type="match status" value="1"/>
</dbReference>
<dbReference type="Pfam" id="PF00698">
    <property type="entry name" value="Acyl_transf_1"/>
    <property type="match status" value="1"/>
</dbReference>
<feature type="domain" description="Malonyl-CoA:ACP transacylase (MAT)" evidence="5">
    <location>
        <begin position="5"/>
        <end position="301"/>
    </location>
</feature>
<organism evidence="6 7">
    <name type="scientific">Jonesia denitrificans (strain ATCC 14870 / DSM 20603 / BCRC 15368 / CIP 55.134 / JCM 11481 / NBRC 15587 / NCTC 10816 / Prevot 55134)</name>
    <name type="common">Listeria denitrificans</name>
    <dbReference type="NCBI Taxonomy" id="471856"/>
    <lineage>
        <taxon>Bacteria</taxon>
        <taxon>Bacillati</taxon>
        <taxon>Actinomycetota</taxon>
        <taxon>Actinomycetes</taxon>
        <taxon>Micrococcales</taxon>
        <taxon>Jonesiaceae</taxon>
        <taxon>Jonesia</taxon>
    </lineage>
</organism>
<evidence type="ECO:0000313" key="7">
    <source>
        <dbReference type="Proteomes" id="UP000000628"/>
    </source>
</evidence>
<protein>
    <recommendedName>
        <fullName evidence="1">[acyl-carrier-protein] S-malonyltransferase</fullName>
        <ecNumber evidence="1">2.3.1.39</ecNumber>
    </recommendedName>
</protein>
<dbReference type="SMART" id="SM00827">
    <property type="entry name" value="PKS_AT"/>
    <property type="match status" value="1"/>
</dbReference>
<comment type="catalytic activity">
    <reaction evidence="4">
        <text>holo-[ACP] + malonyl-CoA = malonyl-[ACP] + CoA</text>
        <dbReference type="Rhea" id="RHEA:41792"/>
        <dbReference type="Rhea" id="RHEA-COMP:9623"/>
        <dbReference type="Rhea" id="RHEA-COMP:9685"/>
        <dbReference type="ChEBI" id="CHEBI:57287"/>
        <dbReference type="ChEBI" id="CHEBI:57384"/>
        <dbReference type="ChEBI" id="CHEBI:64479"/>
        <dbReference type="ChEBI" id="CHEBI:78449"/>
        <dbReference type="EC" id="2.3.1.39"/>
    </reaction>
</comment>
<dbReference type="Gene3D" id="3.40.366.10">
    <property type="entry name" value="Malonyl-Coenzyme A Acyl Carrier Protein, domain 2"/>
    <property type="match status" value="1"/>
</dbReference>
<dbReference type="EC" id="2.3.1.39" evidence="1"/>
<dbReference type="GO" id="GO:0006633">
    <property type="term" value="P:fatty acid biosynthetic process"/>
    <property type="evidence" value="ECO:0007669"/>
    <property type="project" value="TreeGrafter"/>
</dbReference>
<dbReference type="KEGG" id="jde:Jden_1515"/>